<dbReference type="InterPro" id="IPR025941">
    <property type="entry name" value="Vps8_central_dom"/>
</dbReference>
<evidence type="ECO:0008006" key="6">
    <source>
        <dbReference type="Google" id="ProtNLM"/>
    </source>
</evidence>
<comment type="caution">
    <text evidence="4">The sequence shown here is derived from an EMBL/GenBank/DDBJ whole genome shotgun (WGS) entry which is preliminary data.</text>
</comment>
<dbReference type="GO" id="GO:0006623">
    <property type="term" value="P:protein targeting to vacuole"/>
    <property type="evidence" value="ECO:0007669"/>
    <property type="project" value="InterPro"/>
</dbReference>
<name>A0A9D4VD15_ADICA</name>
<dbReference type="PANTHER" id="PTHR12616">
    <property type="entry name" value="VACUOLAR PROTEIN SORTING VPS41"/>
    <property type="match status" value="1"/>
</dbReference>
<accession>A0A9D4VD15</accession>
<dbReference type="GO" id="GO:0005770">
    <property type="term" value="C:late endosome"/>
    <property type="evidence" value="ECO:0007669"/>
    <property type="project" value="TreeGrafter"/>
</dbReference>
<gene>
    <name evidence="4" type="ORF">GOP47_0000288</name>
</gene>
<dbReference type="Pfam" id="PF12816">
    <property type="entry name" value="TPR_Vps8"/>
    <property type="match status" value="1"/>
</dbReference>
<evidence type="ECO:0000256" key="1">
    <source>
        <dbReference type="SAM" id="MobiDB-lite"/>
    </source>
</evidence>
<keyword evidence="5" id="KW-1185">Reference proteome</keyword>
<feature type="compositionally biased region" description="Polar residues" evidence="1">
    <location>
        <begin position="233"/>
        <end position="255"/>
    </location>
</feature>
<sequence>MIGSLILSSADKSHASVTSLALNARRFTAVFHGVRGFLALWELSSKGGTLRPVNVEHTAAVLHTAFLSTKHQKAISADCKGLVLLHSISWSAFGRYSIISQCLVDGQSTGLVLCLSPLLLDIGTENSGHLNNVLQSSTTAAASTALSSMVGGMVRGVVAGKASDHGKRYIHEGGISDEAGNIVVFVTHQSIIVFRLPPMLEKCAMLARPEGIRDGAIPYISWRRLRIKSGVTARSSTSSRNQASQTEPIADSNQQPDEEGEKDSHLLLVLGWDKKVFILRLLKGDMKIMGSWDMDSAICGVTWLDEQIVAIMTLKEQLCLFTKEGVEVQRVALESDEANRSLELSYHTHLLNTFGNPEKTYYSSLTAGAATMYLLGPQRIYRAHLLPWQDQLRALQDAGDWMGAFHVGMELFDGRALAVMGLPRGIDALRKIVTPTLLSLLSNYIDEVFTYLSLAFGSTIDAAPNAVEKEELTVQAKEQYARVGGVAIEFCVHIHQTDVLFNHIFHKFCAAEQRGTFLELLEPYILKDTLGALAPEVMQGLVEYYSQLGWVQRVELCVLHMDIASLDFNQVVRLCRENRLYSALIYLFNKGLDDFKSPLEELLLVVQDISNPHVQTCGYKLLIYLKYCFLGLAFPPGRGEIAATRLPALRSELLQCLLDNKPLTSSPDEEKRLVFQSIIHPRLSCLLAFDLKATLEVLWYAFPEGGPLGIKNESVNQESPSLTTEQSELVSGAENGLQLLQDIVGALTDILERIHLHSLNVGSKSPVEVDTWHLCMAKIDAGQIMEFIADFVASGRAKVSRVVLARILDYLASADRKTMVDDARRREGILVKILIGVPESEWDSHYVLELALQAHFWQASACLLAKKGDLVAALDSYMKDKEQPHNGFLFILDVLSPEKQLSKQTLAEFRSSVLARLPELLQLSSEATLVIMLKHFSKEHRTILSDLAPYPPLLFQYLKQIMNTRLGYKSTLLSVRNVIAPSDGVTHVLDHDMGHKTSDFSLGNENLSDLLKTAGLDFSNEMEELYVELLCQFEPRSVLKFLKSFEEYRLEHCLKLCQDHGIADAAAYLLERVGDISSALSLVLANMDYHMHDMDLSIARLYAQQLNVNSEVEDNVEQFLSISEVATTCSVMHDAVALCQRNTWRMNPAESEALWFRLLDRFVDPLRKLHEARKHLRRRRASRAVGLTTNKESGEGIYKWKVAMISRRAVDLMQKVLVYLIGEIVNGMMGYIPLSSIMDKLLSNNGRHEFGDFKGTILQMLGLYGYERTILLTAKQVVEDDMFHKLSIYKRRVSRGERKNLQLSQFDIRRQQEGQTL</sequence>
<proteinExistence type="predicted"/>
<dbReference type="InterPro" id="IPR036322">
    <property type="entry name" value="WD40_repeat_dom_sf"/>
</dbReference>
<protein>
    <recommendedName>
        <fullName evidence="6">Vacuolar protein sorting-associated protein 8 central domain-containing protein</fullName>
    </recommendedName>
</protein>
<reference evidence="4" key="1">
    <citation type="submission" date="2021-01" db="EMBL/GenBank/DDBJ databases">
        <title>Adiantum capillus-veneris genome.</title>
        <authorList>
            <person name="Fang Y."/>
            <person name="Liao Q."/>
        </authorList>
    </citation>
    <scope>NUCLEOTIDE SEQUENCE</scope>
    <source>
        <strain evidence="4">H3</strain>
        <tissue evidence="4">Leaf</tissue>
    </source>
</reference>
<evidence type="ECO:0000313" key="5">
    <source>
        <dbReference type="Proteomes" id="UP000886520"/>
    </source>
</evidence>
<feature type="region of interest" description="Disordered" evidence="1">
    <location>
        <begin position="233"/>
        <end position="259"/>
    </location>
</feature>
<dbReference type="SUPFAM" id="SSF50978">
    <property type="entry name" value="WD40 repeat-like"/>
    <property type="match status" value="1"/>
</dbReference>
<feature type="domain" description="VPS8-like TPR-like repeats" evidence="3">
    <location>
        <begin position="1149"/>
        <end position="1287"/>
    </location>
</feature>
<dbReference type="Proteomes" id="UP000886520">
    <property type="component" value="Chromosome 1"/>
</dbReference>
<dbReference type="InterPro" id="IPR059070">
    <property type="entry name" value="TPR_VPS8_2"/>
</dbReference>
<dbReference type="GO" id="GO:0030897">
    <property type="term" value="C:HOPS complex"/>
    <property type="evidence" value="ECO:0007669"/>
    <property type="project" value="TreeGrafter"/>
</dbReference>
<dbReference type="GO" id="GO:0034058">
    <property type="term" value="P:endosomal vesicle fusion"/>
    <property type="evidence" value="ECO:0007669"/>
    <property type="project" value="TreeGrafter"/>
</dbReference>
<dbReference type="InterPro" id="IPR045111">
    <property type="entry name" value="Vps41/Vps8"/>
</dbReference>
<dbReference type="Pfam" id="PF25066">
    <property type="entry name" value="TPR_VPS8_2"/>
    <property type="match status" value="1"/>
</dbReference>
<evidence type="ECO:0000313" key="4">
    <source>
        <dbReference type="EMBL" id="KAI5084119.1"/>
    </source>
</evidence>
<evidence type="ECO:0000259" key="2">
    <source>
        <dbReference type="Pfam" id="PF12816"/>
    </source>
</evidence>
<dbReference type="EMBL" id="JABFUD020000001">
    <property type="protein sequence ID" value="KAI5084119.1"/>
    <property type="molecule type" value="Genomic_DNA"/>
</dbReference>
<dbReference type="PANTHER" id="PTHR12616:SF8">
    <property type="entry name" value="VACUOLAR PROTEIN SORTING-ASSOCIATED PROTEIN 8 HOMOLOG"/>
    <property type="match status" value="1"/>
</dbReference>
<feature type="domain" description="Vacuolar protein sorting-associated protein 8 central" evidence="2">
    <location>
        <begin position="517"/>
        <end position="702"/>
    </location>
</feature>
<dbReference type="OrthoDB" id="289913at2759"/>
<evidence type="ECO:0000259" key="3">
    <source>
        <dbReference type="Pfam" id="PF25066"/>
    </source>
</evidence>
<dbReference type="Pfam" id="PF23556">
    <property type="entry name" value="TPR_Vps41"/>
    <property type="match status" value="1"/>
</dbReference>
<organism evidence="4 5">
    <name type="scientific">Adiantum capillus-veneris</name>
    <name type="common">Maidenhair fern</name>
    <dbReference type="NCBI Taxonomy" id="13818"/>
    <lineage>
        <taxon>Eukaryota</taxon>
        <taxon>Viridiplantae</taxon>
        <taxon>Streptophyta</taxon>
        <taxon>Embryophyta</taxon>
        <taxon>Tracheophyta</taxon>
        <taxon>Polypodiopsida</taxon>
        <taxon>Polypodiidae</taxon>
        <taxon>Polypodiales</taxon>
        <taxon>Pteridineae</taxon>
        <taxon>Pteridaceae</taxon>
        <taxon>Vittarioideae</taxon>
        <taxon>Adiantum</taxon>
    </lineage>
</organism>